<comment type="caution">
    <text evidence="1">The sequence shown here is derived from an EMBL/GenBank/DDBJ whole genome shotgun (WGS) entry which is preliminary data.</text>
</comment>
<dbReference type="Proteomes" id="UP001162060">
    <property type="component" value="Unassembled WGS sequence"/>
</dbReference>
<gene>
    <name evidence="1" type="ORF">PM001_LOCUS8658</name>
</gene>
<accession>A0AAV1TQ85</accession>
<name>A0AAV1TQ85_9STRA</name>
<sequence length="77" mass="9056">MGAKLALTQRRYEVDRTNGLQCDLAISGLLLRLRVECYSGRVRESAEEDLACSTRDEMVRPSARWCRCRFERRHYMT</sequence>
<proteinExistence type="predicted"/>
<evidence type="ECO:0000313" key="2">
    <source>
        <dbReference type="Proteomes" id="UP001162060"/>
    </source>
</evidence>
<organism evidence="1 2">
    <name type="scientific">Peronospora matthiolae</name>
    <dbReference type="NCBI Taxonomy" id="2874970"/>
    <lineage>
        <taxon>Eukaryota</taxon>
        <taxon>Sar</taxon>
        <taxon>Stramenopiles</taxon>
        <taxon>Oomycota</taxon>
        <taxon>Peronosporomycetes</taxon>
        <taxon>Peronosporales</taxon>
        <taxon>Peronosporaceae</taxon>
        <taxon>Peronospora</taxon>
    </lineage>
</organism>
<dbReference type="EMBL" id="CAKLBY020000069">
    <property type="protein sequence ID" value="CAK7923508.1"/>
    <property type="molecule type" value="Genomic_DNA"/>
</dbReference>
<evidence type="ECO:0000313" key="1">
    <source>
        <dbReference type="EMBL" id="CAK7923508.1"/>
    </source>
</evidence>
<reference evidence="1" key="1">
    <citation type="submission" date="2024-01" db="EMBL/GenBank/DDBJ databases">
        <authorList>
            <person name="Webb A."/>
        </authorList>
    </citation>
    <scope>NUCLEOTIDE SEQUENCE</scope>
    <source>
        <strain evidence="1">Pm1</strain>
    </source>
</reference>
<dbReference type="AlphaFoldDB" id="A0AAV1TQ85"/>
<protein>
    <submittedName>
        <fullName evidence="1">Uncharacterized protein</fullName>
    </submittedName>
</protein>